<reference evidence="1 2" key="1">
    <citation type="submission" date="2016-03" db="EMBL/GenBank/DDBJ databases">
        <title>Cyphomyrmex costatus WGS genome.</title>
        <authorList>
            <person name="Nygaard S."/>
            <person name="Hu H."/>
            <person name="Boomsma J."/>
            <person name="Zhang G."/>
        </authorList>
    </citation>
    <scope>NUCLEOTIDE SEQUENCE [LARGE SCALE GENOMIC DNA]</scope>
    <source>
        <strain evidence="1">MS0001</strain>
        <tissue evidence="1">Whole body</tissue>
    </source>
</reference>
<protein>
    <submittedName>
        <fullName evidence="1">Uncharacterized protein</fullName>
    </submittedName>
</protein>
<keyword evidence="2" id="KW-1185">Reference proteome</keyword>
<proteinExistence type="predicted"/>
<sequence>MSQSFIGLHVEIPTTKELRIQNMIKIIYRIAHTCTGVENTRSNRFSQERPGTMQHISSCSLLSLSRLLNSWAVNPNLLIHSTISLTPVFSTSYLNFPRCVARATIADRIPGKPNSDILEAISPALILLGSYVTSALAAIKATNMLFTPYSFLQCFSIAATQEPQNKIRLRSLSVVRFFHIRVEAQFLLIFTFFILGFLDRAPTEEDIHNFYRKFFKKRRRFLRSCESKAAHEWGRHDTQILCDTRHELISPSD</sequence>
<evidence type="ECO:0000313" key="1">
    <source>
        <dbReference type="EMBL" id="KYN07782.1"/>
    </source>
</evidence>
<evidence type="ECO:0000313" key="2">
    <source>
        <dbReference type="Proteomes" id="UP000078542"/>
    </source>
</evidence>
<organism evidence="1 2">
    <name type="scientific">Cyphomyrmex costatus</name>
    <dbReference type="NCBI Taxonomy" id="456900"/>
    <lineage>
        <taxon>Eukaryota</taxon>
        <taxon>Metazoa</taxon>
        <taxon>Ecdysozoa</taxon>
        <taxon>Arthropoda</taxon>
        <taxon>Hexapoda</taxon>
        <taxon>Insecta</taxon>
        <taxon>Pterygota</taxon>
        <taxon>Neoptera</taxon>
        <taxon>Endopterygota</taxon>
        <taxon>Hymenoptera</taxon>
        <taxon>Apocrita</taxon>
        <taxon>Aculeata</taxon>
        <taxon>Formicoidea</taxon>
        <taxon>Formicidae</taxon>
        <taxon>Myrmicinae</taxon>
        <taxon>Cyphomyrmex</taxon>
    </lineage>
</organism>
<gene>
    <name evidence="1" type="ORF">ALC62_01293</name>
</gene>
<dbReference type="Proteomes" id="UP000078542">
    <property type="component" value="Unassembled WGS sequence"/>
</dbReference>
<name>A0A195D4H7_9HYME</name>
<accession>A0A195D4H7</accession>
<dbReference type="AlphaFoldDB" id="A0A195D4H7"/>
<dbReference type="EMBL" id="KQ976870">
    <property type="protein sequence ID" value="KYN07782.1"/>
    <property type="molecule type" value="Genomic_DNA"/>
</dbReference>